<keyword evidence="4 7" id="KW-0808">Transferase</keyword>
<evidence type="ECO:0000313" key="8">
    <source>
        <dbReference type="Proteomes" id="UP000515934"/>
    </source>
</evidence>
<keyword evidence="1" id="KW-0963">Cytoplasm</keyword>
<dbReference type="GO" id="GO:0003676">
    <property type="term" value="F:nucleic acid binding"/>
    <property type="evidence" value="ECO:0007669"/>
    <property type="project" value="InterPro"/>
</dbReference>
<dbReference type="InterPro" id="IPR029063">
    <property type="entry name" value="SAM-dependent_MTases_sf"/>
</dbReference>
<organism evidence="7 8">
    <name type="scientific">Leucobacter denitrificans</name>
    <dbReference type="NCBI Taxonomy" id="683042"/>
    <lineage>
        <taxon>Bacteria</taxon>
        <taxon>Bacillati</taxon>
        <taxon>Actinomycetota</taxon>
        <taxon>Actinomycetes</taxon>
        <taxon>Micrococcales</taxon>
        <taxon>Microbacteriaceae</taxon>
        <taxon>Leucobacter</taxon>
    </lineage>
</organism>
<gene>
    <name evidence="7" type="ORF">H9L06_05955</name>
</gene>
<dbReference type="GO" id="GO:0008757">
    <property type="term" value="F:S-adenosylmethionine-dependent methyltransferase activity"/>
    <property type="evidence" value="ECO:0007669"/>
    <property type="project" value="InterPro"/>
</dbReference>
<feature type="domain" description="Methyltransferase small" evidence="5">
    <location>
        <begin position="181"/>
        <end position="346"/>
    </location>
</feature>
<dbReference type="Proteomes" id="UP000515934">
    <property type="component" value="Chromosome"/>
</dbReference>
<name>A0A7G9S7V2_9MICO</name>
<protein>
    <submittedName>
        <fullName evidence="7">Methyltransferase</fullName>
    </submittedName>
</protein>
<dbReference type="EMBL" id="CP060716">
    <property type="protein sequence ID" value="QNN63927.1"/>
    <property type="molecule type" value="Genomic_DNA"/>
</dbReference>
<dbReference type="AlphaFoldDB" id="A0A7G9S7V2"/>
<keyword evidence="3 7" id="KW-0489">Methyltransferase</keyword>
<sequence>MRTAAPQLLSDAGEPPAPGSLAIIGDRHGALTLGAAAVLGARGIRTHQDPLLGERALARNADRLGLSETYSSHPLDASLLSGARTVIMQLPRGLEALDEIAWAIAQRAHPDVRVFAGGRVKHMMLAQNEVLRRYFGEVKAGLGWRKARVLETAVPRPVAEPPFPKWGVDRELPFKLAAFGATFGGPKLDHGSRLLLSTLRSQPPAREPKRVLDLGCGNGVLAVSAALTWPDAEIVASDQSEAAVRATALTAEAAGVSERLVIHRADGTEAVPDASIDLVLLNPPFHTGATVHAGVAHRLIRDCARVLRPGGELRIVYNSHLAHRPLVEAAIGPVRQLARDKTFTVLAATTPLANLSGAPRLE</sequence>
<dbReference type="Gene3D" id="3.40.50.150">
    <property type="entry name" value="Vaccinia Virus protein VP39"/>
    <property type="match status" value="2"/>
</dbReference>
<dbReference type="SUPFAM" id="SSF53335">
    <property type="entry name" value="S-adenosyl-L-methionine-dependent methyltransferases"/>
    <property type="match status" value="1"/>
</dbReference>
<proteinExistence type="predicted"/>
<dbReference type="InterPro" id="IPR046977">
    <property type="entry name" value="RsmC/RlmG"/>
</dbReference>
<reference evidence="7 8" key="1">
    <citation type="submission" date="2020-08" db="EMBL/GenBank/DDBJ databases">
        <title>Genome sequence of Leucobacter denitrificans KACC 14055T.</title>
        <authorList>
            <person name="Hyun D.-W."/>
            <person name="Bae J.-W."/>
        </authorList>
    </citation>
    <scope>NUCLEOTIDE SEQUENCE [LARGE SCALE GENOMIC DNA]</scope>
    <source>
        <strain evidence="7 8">KACC 14055</strain>
    </source>
</reference>
<dbReference type="InterPro" id="IPR002052">
    <property type="entry name" value="DNA_methylase_N6_adenine_CS"/>
</dbReference>
<keyword evidence="2" id="KW-0698">rRNA processing</keyword>
<evidence type="ECO:0000256" key="4">
    <source>
        <dbReference type="ARBA" id="ARBA00022679"/>
    </source>
</evidence>
<dbReference type="GO" id="GO:0008170">
    <property type="term" value="F:N-methyltransferase activity"/>
    <property type="evidence" value="ECO:0007669"/>
    <property type="project" value="UniProtKB-ARBA"/>
</dbReference>
<dbReference type="CDD" id="cd02440">
    <property type="entry name" value="AdoMet_MTases"/>
    <property type="match status" value="1"/>
</dbReference>
<dbReference type="GO" id="GO:0032259">
    <property type="term" value="P:methylation"/>
    <property type="evidence" value="ECO:0007669"/>
    <property type="project" value="UniProtKB-KW"/>
</dbReference>
<evidence type="ECO:0000256" key="1">
    <source>
        <dbReference type="ARBA" id="ARBA00022490"/>
    </source>
</evidence>
<feature type="domain" description="RlmG N-terminal" evidence="6">
    <location>
        <begin position="9"/>
        <end position="153"/>
    </location>
</feature>
<evidence type="ECO:0000256" key="3">
    <source>
        <dbReference type="ARBA" id="ARBA00022603"/>
    </source>
</evidence>
<dbReference type="Pfam" id="PF05175">
    <property type="entry name" value="MTS"/>
    <property type="match status" value="1"/>
</dbReference>
<keyword evidence="8" id="KW-1185">Reference proteome</keyword>
<dbReference type="PANTHER" id="PTHR47816:SF4">
    <property type="entry name" value="RIBOSOMAL RNA SMALL SUBUNIT METHYLTRANSFERASE C"/>
    <property type="match status" value="1"/>
</dbReference>
<evidence type="ECO:0000313" key="7">
    <source>
        <dbReference type="EMBL" id="QNN63927.1"/>
    </source>
</evidence>
<evidence type="ECO:0000259" key="6">
    <source>
        <dbReference type="Pfam" id="PF26049"/>
    </source>
</evidence>
<dbReference type="PANTHER" id="PTHR47816">
    <property type="entry name" value="RIBOSOMAL RNA SMALL SUBUNIT METHYLTRANSFERASE C"/>
    <property type="match status" value="1"/>
</dbReference>
<dbReference type="Pfam" id="PF26049">
    <property type="entry name" value="RLMG_N"/>
    <property type="match status" value="1"/>
</dbReference>
<dbReference type="PROSITE" id="PS00092">
    <property type="entry name" value="N6_MTASE"/>
    <property type="match status" value="1"/>
</dbReference>
<dbReference type="InterPro" id="IPR007848">
    <property type="entry name" value="Small_mtfrase_dom"/>
</dbReference>
<dbReference type="KEGG" id="ldn:H9L06_05955"/>
<dbReference type="InterPro" id="IPR058679">
    <property type="entry name" value="RlmG_N"/>
</dbReference>
<dbReference type="GO" id="GO:0006364">
    <property type="term" value="P:rRNA processing"/>
    <property type="evidence" value="ECO:0007669"/>
    <property type="project" value="UniProtKB-KW"/>
</dbReference>
<evidence type="ECO:0000256" key="2">
    <source>
        <dbReference type="ARBA" id="ARBA00022552"/>
    </source>
</evidence>
<accession>A0A7G9S7V2</accession>
<evidence type="ECO:0000259" key="5">
    <source>
        <dbReference type="Pfam" id="PF05175"/>
    </source>
</evidence>